<dbReference type="Gene3D" id="3.30.530.20">
    <property type="match status" value="1"/>
</dbReference>
<name>A0A9P3H9V8_9FUNG</name>
<dbReference type="Pfam" id="PF10604">
    <property type="entry name" value="Polyketide_cyc2"/>
    <property type="match status" value="1"/>
</dbReference>
<dbReference type="CDD" id="cd07822">
    <property type="entry name" value="SRPBCC_4"/>
    <property type="match status" value="1"/>
</dbReference>
<gene>
    <name evidence="2" type="ORF">EMPS_04779</name>
</gene>
<keyword evidence="3" id="KW-1185">Reference proteome</keyword>
<dbReference type="EMBL" id="BQFW01000006">
    <property type="protein sequence ID" value="GJJ72422.1"/>
    <property type="molecule type" value="Genomic_DNA"/>
</dbReference>
<comment type="caution">
    <text evidence="2">The sequence shown here is derived from an EMBL/GenBank/DDBJ whole genome shotgun (WGS) entry which is preliminary data.</text>
</comment>
<feature type="region of interest" description="Disordered" evidence="1">
    <location>
        <begin position="325"/>
        <end position="362"/>
    </location>
</feature>
<feature type="compositionally biased region" description="Polar residues" evidence="1">
    <location>
        <begin position="157"/>
        <end position="169"/>
    </location>
</feature>
<proteinExistence type="predicted"/>
<protein>
    <recommendedName>
        <fullName evidence="4">SRPBCC domain-containing protein</fullName>
    </recommendedName>
</protein>
<dbReference type="InterPro" id="IPR023393">
    <property type="entry name" value="START-like_dom_sf"/>
</dbReference>
<dbReference type="PANTHER" id="PTHR36166">
    <property type="entry name" value="CHROMOSOME 9, WHOLE GENOME SHOTGUN SEQUENCE"/>
    <property type="match status" value="1"/>
</dbReference>
<evidence type="ECO:0000313" key="2">
    <source>
        <dbReference type="EMBL" id="GJJ72422.1"/>
    </source>
</evidence>
<accession>A0A9P3H9V8</accession>
<dbReference type="OrthoDB" id="509124at2759"/>
<dbReference type="PANTHER" id="PTHR36166:SF1">
    <property type="entry name" value="SRPBCC DOMAIN-CONTAINING PROTEIN"/>
    <property type="match status" value="1"/>
</dbReference>
<dbReference type="AlphaFoldDB" id="A0A9P3H9V8"/>
<evidence type="ECO:0000313" key="3">
    <source>
        <dbReference type="Proteomes" id="UP000827284"/>
    </source>
</evidence>
<reference evidence="2" key="2">
    <citation type="journal article" date="2022" name="Microbiol. Resour. Announc.">
        <title>Whole-Genome Sequence of Entomortierella parvispora E1425, a Mucoromycotan Fungus Associated with Burkholderiaceae-Related Endosymbiotic Bacteria.</title>
        <authorList>
            <person name="Herlambang A."/>
            <person name="Guo Y."/>
            <person name="Takashima Y."/>
            <person name="Narisawa K."/>
            <person name="Ohta H."/>
            <person name="Nishizawa T."/>
        </authorList>
    </citation>
    <scope>NUCLEOTIDE SEQUENCE</scope>
    <source>
        <strain evidence="2">E1425</strain>
    </source>
</reference>
<dbReference type="SUPFAM" id="SSF55961">
    <property type="entry name" value="Bet v1-like"/>
    <property type="match status" value="1"/>
</dbReference>
<dbReference type="Proteomes" id="UP000827284">
    <property type="component" value="Unassembled WGS sequence"/>
</dbReference>
<feature type="region of interest" description="Disordered" evidence="1">
    <location>
        <begin position="152"/>
        <end position="178"/>
    </location>
</feature>
<evidence type="ECO:0008006" key="4">
    <source>
        <dbReference type="Google" id="ProtNLM"/>
    </source>
</evidence>
<reference evidence="2" key="1">
    <citation type="submission" date="2021-11" db="EMBL/GenBank/DDBJ databases">
        <authorList>
            <person name="Herlambang A."/>
            <person name="Guo Y."/>
            <person name="Takashima Y."/>
            <person name="Nishizawa T."/>
        </authorList>
    </citation>
    <scope>NUCLEOTIDE SEQUENCE</scope>
    <source>
        <strain evidence="2">E1425</strain>
    </source>
</reference>
<feature type="compositionally biased region" description="Acidic residues" evidence="1">
    <location>
        <begin position="339"/>
        <end position="358"/>
    </location>
</feature>
<dbReference type="InterPro" id="IPR019587">
    <property type="entry name" value="Polyketide_cyclase/dehydratase"/>
</dbReference>
<evidence type="ECO:0000256" key="1">
    <source>
        <dbReference type="SAM" id="MobiDB-lite"/>
    </source>
</evidence>
<sequence>MKENKASITIEASPQIVWQVLTDLNSYPEWNPLFVQATGTIAVGESLQVKMRLPLRIFCGAPLTYNWSPRIIKVEPNSCLEWFAPAGLKGFIDGTHYFQLTSSHNGTMTEFTQGERYVGWGTGMYACLGTMEDARRGFIAMNTALQIESVRRKHLSENSTENQENNGSSRPEEEVEQLDISDSAAVAAVHPQLTVVTATTKGLVTSSNATASMTEDEVVVITEKEAAATSMADGANPILLQDAVPTPLQEDKDKEIASQQMDQPSAPSAVAIASTATEKTVEKRTSIIGAMSSMFSSAKTNPPGGVRPSLSKENLVLKPITAETDIKEEAVSPERTVVEEEEDYDEEDDDLEQEEDPEAAARELEAKLEREKKNSERIELDLGTVGELSLGDFGF</sequence>
<feature type="compositionally biased region" description="Basic and acidic residues" evidence="1">
    <location>
        <begin position="325"/>
        <end position="338"/>
    </location>
</feature>
<organism evidence="2 3">
    <name type="scientific">Entomortierella parvispora</name>
    <dbReference type="NCBI Taxonomy" id="205924"/>
    <lineage>
        <taxon>Eukaryota</taxon>
        <taxon>Fungi</taxon>
        <taxon>Fungi incertae sedis</taxon>
        <taxon>Mucoromycota</taxon>
        <taxon>Mortierellomycotina</taxon>
        <taxon>Mortierellomycetes</taxon>
        <taxon>Mortierellales</taxon>
        <taxon>Mortierellaceae</taxon>
        <taxon>Entomortierella</taxon>
    </lineage>
</organism>